<sequence>MLRISICSSAAATKHASLRPIPRGIRGNDMLNVSCEYAC</sequence>
<reference evidence="2" key="1">
    <citation type="submission" date="2018-02" db="EMBL/GenBank/DDBJ databases">
        <authorList>
            <person name="Yee B."/>
            <person name="Bell B."/>
            <person name="Donohue J.-P."/>
            <person name="Ares M.Jr."/>
            <person name="Hartzog G.A."/>
            <person name="Dargyte M."/>
            <person name="DeMattos M."/>
            <person name="Divekar N."/>
            <person name="Farooq S."/>
            <person name="Hardison E."/>
            <person name="Peracchi L."/>
            <person name="Phillips A."/>
            <person name="Sennef S."/>
            <person name="Fridland S."/>
            <person name="Valenzuela-Sanchez M."/>
            <person name="Stoner T.H."/>
            <person name="Russell D.A."/>
            <person name="Pope W.H."/>
            <person name="Jacobs-Sera D."/>
            <person name="Hatfull G.F."/>
        </authorList>
    </citation>
    <scope>NUCLEOTIDE SEQUENCE [LARGE SCALE GENOMIC DNA]</scope>
</reference>
<dbReference type="RefSeq" id="YP_009964142.1">
    <property type="nucleotide sequence ID" value="NC_051726.1"/>
</dbReference>
<dbReference type="Proteomes" id="UP000241021">
    <property type="component" value="Segment"/>
</dbReference>
<dbReference type="KEGG" id="vg:60335852"/>
<gene>
    <name evidence="1" type="primary">32</name>
    <name evidence="1" type="ORF">SEA_MENDOKYSEI_32</name>
</gene>
<accession>A0A2P1CGD0</accession>
<dbReference type="GeneID" id="60335852"/>
<name>A0A2P1CGD0_9CAUD</name>
<organism evidence="1 2">
    <name type="scientific">Mycobacterium phage Mendokysei</name>
    <dbReference type="NCBI Taxonomy" id="2099637"/>
    <lineage>
        <taxon>Viruses</taxon>
        <taxon>Duplodnaviria</taxon>
        <taxon>Heunggongvirae</taxon>
        <taxon>Uroviricota</taxon>
        <taxon>Caudoviricetes</taxon>
        <taxon>Bernalvirus</taxon>
        <taxon>Bernalvirus mendokysei</taxon>
    </lineage>
</organism>
<evidence type="ECO:0000313" key="2">
    <source>
        <dbReference type="Proteomes" id="UP000241021"/>
    </source>
</evidence>
<keyword evidence="2" id="KW-1185">Reference proteome</keyword>
<protein>
    <submittedName>
        <fullName evidence="1">Uncharacterized protein</fullName>
    </submittedName>
</protein>
<proteinExistence type="predicted"/>
<evidence type="ECO:0000313" key="1">
    <source>
        <dbReference type="EMBL" id="AVJ50249.1"/>
    </source>
</evidence>
<dbReference type="EMBL" id="MG925349">
    <property type="protein sequence ID" value="AVJ50249.1"/>
    <property type="molecule type" value="Genomic_DNA"/>
</dbReference>